<dbReference type="InterPro" id="IPR023213">
    <property type="entry name" value="CAT-like_dom_sf"/>
</dbReference>
<dbReference type="Gene3D" id="2.40.50.100">
    <property type="match status" value="1"/>
</dbReference>
<evidence type="ECO:0000256" key="7">
    <source>
        <dbReference type="ARBA" id="ARBA00025211"/>
    </source>
</evidence>
<feature type="domain" description="Lipoyl-binding" evidence="11">
    <location>
        <begin position="1"/>
        <end position="69"/>
    </location>
</feature>
<evidence type="ECO:0000256" key="5">
    <source>
        <dbReference type="ARBA" id="ARBA00022823"/>
    </source>
</evidence>
<evidence type="ECO:0000313" key="13">
    <source>
        <dbReference type="EMBL" id="QIE01939.1"/>
    </source>
</evidence>
<dbReference type="GO" id="GO:0031405">
    <property type="term" value="F:lipoic acid binding"/>
    <property type="evidence" value="ECO:0007669"/>
    <property type="project" value="TreeGrafter"/>
</dbReference>
<dbReference type="Proteomes" id="UP000502958">
    <property type="component" value="Chromosome"/>
</dbReference>
<dbReference type="CDD" id="cd06849">
    <property type="entry name" value="lipoyl_domain"/>
    <property type="match status" value="1"/>
</dbReference>
<dbReference type="PROSITE" id="PS50968">
    <property type="entry name" value="BIOTINYL_LIPOYL"/>
    <property type="match status" value="1"/>
</dbReference>
<sequence length="386" mass="44051">MPDIGADELEVIEILVNLNEHIELEQGLITVEGDKTSMEIPSPHTGVVKEIYIQIGSKVKINSAIMMLEVDNENTFSSNTKKQQSDLLNNFKKDKICHATPVIRRLARNLNIDLHKVIATGPKNRILKKDLELYQHNYLEKNNQINHHNSNKLSTLELELNSNQKIVSYNLHQNWINIPHVTQFDEVNVTVLEEFRRNYNTKKKHHTQIHHNITMLVFIIKVVSYALEKFPIFNSSLSVDNKKIILKKYINIGIAVDVNDELYVPVLKNTNKKNIEQLSNELRCLLKKAKSKKLKISDMTSGSFTISNLGSIGGSFFSPIINAPEVAILGVSKIQIKPWWNGKEFIPSSILPLSLSYDHRVINGANAARFITFINQILSDIHFFIM</sequence>
<name>A0A6C1FGR8_BUCUN</name>
<feature type="coiled-coil region" evidence="10">
    <location>
        <begin position="268"/>
        <end position="295"/>
    </location>
</feature>
<dbReference type="EC" id="2.3.1.-" evidence="9"/>
<evidence type="ECO:0000259" key="11">
    <source>
        <dbReference type="PROSITE" id="PS50968"/>
    </source>
</evidence>
<comment type="function">
    <text evidence="7">The pyruvate dehydrogenase complex catalyzes the overall conversion of pyruvate to acetyl-CoA and CO(2). It contains multiple copies of three enzymatic components: pyruvate dehydrogenase (E1), dihydrolipoamide acetyltransferase (E2) and lipoamide dehydrogenase (E3).</text>
</comment>
<dbReference type="GO" id="GO:0005737">
    <property type="term" value="C:cytoplasm"/>
    <property type="evidence" value="ECO:0007669"/>
    <property type="project" value="TreeGrafter"/>
</dbReference>
<dbReference type="InterPro" id="IPR003016">
    <property type="entry name" value="2-oxoA_DH_lipoyl-BS"/>
</dbReference>
<organism evidence="13 14">
    <name type="scientific">Buchnera aphidicola subsp. Uroleucon sonchi</name>
    <dbReference type="NCBI Taxonomy" id="118118"/>
    <lineage>
        <taxon>Bacteria</taxon>
        <taxon>Pseudomonadati</taxon>
        <taxon>Pseudomonadota</taxon>
        <taxon>Gammaproteobacteria</taxon>
        <taxon>Enterobacterales</taxon>
        <taxon>Erwiniaceae</taxon>
        <taxon>Buchnera</taxon>
    </lineage>
</organism>
<dbReference type="Pfam" id="PF00198">
    <property type="entry name" value="2-oxoacid_dh"/>
    <property type="match status" value="1"/>
</dbReference>
<dbReference type="AlphaFoldDB" id="A0A6C1FGR8"/>
<accession>A0A6C1FGR8</accession>
<comment type="catalytic activity">
    <reaction evidence="8">
        <text>N(6)-[(R)-dihydrolipoyl]-L-lysyl-[protein] + acetyl-CoA = N(6)-[(R)-S(8)-acetyldihydrolipoyl]-L-lysyl-[protein] + CoA</text>
        <dbReference type="Rhea" id="RHEA:17017"/>
        <dbReference type="Rhea" id="RHEA-COMP:10475"/>
        <dbReference type="Rhea" id="RHEA-COMP:10478"/>
        <dbReference type="ChEBI" id="CHEBI:57287"/>
        <dbReference type="ChEBI" id="CHEBI:57288"/>
        <dbReference type="ChEBI" id="CHEBI:83100"/>
        <dbReference type="ChEBI" id="CHEBI:83111"/>
        <dbReference type="EC" id="2.3.1.12"/>
    </reaction>
</comment>
<dbReference type="PROSITE" id="PS51826">
    <property type="entry name" value="PSBD"/>
    <property type="match status" value="1"/>
</dbReference>
<dbReference type="SUPFAM" id="SSF47005">
    <property type="entry name" value="Peripheral subunit-binding domain of 2-oxo acid dehydrogenase complex"/>
    <property type="match status" value="1"/>
</dbReference>
<dbReference type="PROSITE" id="PS00189">
    <property type="entry name" value="LIPOYL"/>
    <property type="match status" value="1"/>
</dbReference>
<comment type="similarity">
    <text evidence="2 9">Belongs to the 2-oxoacid dehydrogenase family.</text>
</comment>
<evidence type="ECO:0000256" key="2">
    <source>
        <dbReference type="ARBA" id="ARBA00007317"/>
    </source>
</evidence>
<dbReference type="PANTHER" id="PTHR43178:SF2">
    <property type="entry name" value="DIHYDROLIPOYLLYSINE-RESIDUE ACETYLTRANSFERASE COMPONENT OF PYRUVATE DEHYDROGENASE COMPLEX"/>
    <property type="match status" value="1"/>
</dbReference>
<evidence type="ECO:0000256" key="4">
    <source>
        <dbReference type="ARBA" id="ARBA00022679"/>
    </source>
</evidence>
<dbReference type="Pfam" id="PF00364">
    <property type="entry name" value="Biotin_lipoyl"/>
    <property type="match status" value="1"/>
</dbReference>
<reference evidence="13 14" key="1">
    <citation type="submission" date="2020-01" db="EMBL/GenBank/DDBJ databases">
        <title>Complete genome of Buchnera aphidicola isolated from Chaitophorus populeti.</title>
        <authorList>
            <person name="Park J."/>
            <person name="Xi H."/>
        </authorList>
    </citation>
    <scope>NUCLEOTIDE SEQUENCE [LARGE SCALE GENOMIC DNA]</scope>
    <source>
        <strain evidence="13 14">UsonBac</strain>
    </source>
</reference>
<dbReference type="InterPro" id="IPR004167">
    <property type="entry name" value="PSBD"/>
</dbReference>
<evidence type="ECO:0000313" key="14">
    <source>
        <dbReference type="Proteomes" id="UP000502958"/>
    </source>
</evidence>
<dbReference type="EMBL" id="CP047588">
    <property type="protein sequence ID" value="QIE01939.1"/>
    <property type="molecule type" value="Genomic_DNA"/>
</dbReference>
<evidence type="ECO:0000256" key="10">
    <source>
        <dbReference type="SAM" id="Coils"/>
    </source>
</evidence>
<keyword evidence="5 9" id="KW-0450">Lipoyl</keyword>
<dbReference type="GO" id="GO:0004742">
    <property type="term" value="F:dihydrolipoyllysine-residue acetyltransferase activity"/>
    <property type="evidence" value="ECO:0007669"/>
    <property type="project" value="UniProtKB-EC"/>
</dbReference>
<evidence type="ECO:0000256" key="8">
    <source>
        <dbReference type="ARBA" id="ARBA00048370"/>
    </source>
</evidence>
<keyword evidence="10" id="KW-0175">Coiled coil</keyword>
<comment type="subunit">
    <text evidence="3">Forms a 24-polypeptide structural core with octahedral symmetry.</text>
</comment>
<proteinExistence type="inferred from homology"/>
<dbReference type="Pfam" id="PF02817">
    <property type="entry name" value="E3_binding"/>
    <property type="match status" value="1"/>
</dbReference>
<dbReference type="PANTHER" id="PTHR43178">
    <property type="entry name" value="DIHYDROLIPOAMIDE ACETYLTRANSFERASE COMPONENT OF PYRUVATE DEHYDROGENASE COMPLEX"/>
    <property type="match status" value="1"/>
</dbReference>
<dbReference type="InterPro" id="IPR000089">
    <property type="entry name" value="Biotin_lipoyl"/>
</dbReference>
<dbReference type="InterPro" id="IPR001078">
    <property type="entry name" value="2-oxoacid_DH_actylTfrase"/>
</dbReference>
<evidence type="ECO:0000259" key="12">
    <source>
        <dbReference type="PROSITE" id="PS51826"/>
    </source>
</evidence>
<protein>
    <recommendedName>
        <fullName evidence="9">Dihydrolipoamide acetyltransferase component of pyruvate dehydrogenase complex</fullName>
        <ecNumber evidence="9">2.3.1.-</ecNumber>
    </recommendedName>
</protein>
<evidence type="ECO:0000256" key="6">
    <source>
        <dbReference type="ARBA" id="ARBA00023315"/>
    </source>
</evidence>
<dbReference type="InterPro" id="IPR011053">
    <property type="entry name" value="Single_hybrid_motif"/>
</dbReference>
<dbReference type="InterPro" id="IPR036625">
    <property type="entry name" value="E3-bd_dom_sf"/>
</dbReference>
<evidence type="ECO:0000256" key="1">
    <source>
        <dbReference type="ARBA" id="ARBA00001938"/>
    </source>
</evidence>
<dbReference type="SUPFAM" id="SSF52777">
    <property type="entry name" value="CoA-dependent acyltransferases"/>
    <property type="match status" value="1"/>
</dbReference>
<keyword evidence="4 9" id="KW-0808">Transferase</keyword>
<gene>
    <name evidence="13" type="ORF">GUU85_00960</name>
</gene>
<evidence type="ECO:0000256" key="3">
    <source>
        <dbReference type="ARBA" id="ARBA00011484"/>
    </source>
</evidence>
<dbReference type="Gene3D" id="4.10.320.10">
    <property type="entry name" value="E3-binding domain"/>
    <property type="match status" value="1"/>
</dbReference>
<feature type="domain" description="Peripheral subunit-binding (PSBD)" evidence="12">
    <location>
        <begin position="98"/>
        <end position="135"/>
    </location>
</feature>
<evidence type="ECO:0000256" key="9">
    <source>
        <dbReference type="RuleBase" id="RU003423"/>
    </source>
</evidence>
<dbReference type="RefSeq" id="WP_163119124.1">
    <property type="nucleotide sequence ID" value="NZ_CP047588.1"/>
</dbReference>
<comment type="cofactor">
    <cofactor evidence="1 9">
        <name>(R)-lipoate</name>
        <dbReference type="ChEBI" id="CHEBI:83088"/>
    </cofactor>
</comment>
<dbReference type="FunFam" id="3.30.559.10:FF:000004">
    <property type="entry name" value="Acetyltransferase component of pyruvate dehydrogenase complex"/>
    <property type="match status" value="1"/>
</dbReference>
<dbReference type="Gene3D" id="3.30.559.10">
    <property type="entry name" value="Chloramphenicol acetyltransferase-like domain"/>
    <property type="match status" value="1"/>
</dbReference>
<dbReference type="SUPFAM" id="SSF51230">
    <property type="entry name" value="Single hybrid motif"/>
    <property type="match status" value="1"/>
</dbReference>
<dbReference type="InterPro" id="IPR050743">
    <property type="entry name" value="2-oxoacid_DH_E2_comp"/>
</dbReference>
<keyword evidence="6 9" id="KW-0012">Acyltransferase</keyword>
<dbReference type="GO" id="GO:0006086">
    <property type="term" value="P:pyruvate decarboxylation to acetyl-CoA"/>
    <property type="evidence" value="ECO:0007669"/>
    <property type="project" value="TreeGrafter"/>
</dbReference>